<feature type="chain" id="PRO_5001728429" evidence="9">
    <location>
        <begin position="31"/>
        <end position="653"/>
    </location>
</feature>
<dbReference type="InterPro" id="IPR013568">
    <property type="entry name" value="SEFIR_dom"/>
</dbReference>
<name>A0A077Z7X5_TRITR</name>
<reference evidence="11" key="2">
    <citation type="submission" date="2014-03" db="EMBL/GenBank/DDBJ databases">
        <title>The whipworm genome and dual-species transcriptomics of an intimate host-pathogen interaction.</title>
        <authorList>
            <person name="Foth B.J."/>
            <person name="Tsai I.J."/>
            <person name="Reid A.J."/>
            <person name="Bancroft A.J."/>
            <person name="Nichol S."/>
            <person name="Tracey A."/>
            <person name="Holroyd N."/>
            <person name="Cotton J.A."/>
            <person name="Stanley E.J."/>
            <person name="Zarowiecki M."/>
            <person name="Liu J.Z."/>
            <person name="Huckvale T."/>
            <person name="Cooper P.J."/>
            <person name="Grencis R.K."/>
            <person name="Berriman M."/>
        </authorList>
    </citation>
    <scope>NUCLEOTIDE SEQUENCE [LARGE SCALE GENOMIC DNA]</scope>
</reference>
<dbReference type="Pfam" id="PF08357">
    <property type="entry name" value="SEFIR"/>
    <property type="match status" value="1"/>
</dbReference>
<evidence type="ECO:0000256" key="6">
    <source>
        <dbReference type="ARBA" id="ARBA00023170"/>
    </source>
</evidence>
<evidence type="ECO:0000256" key="3">
    <source>
        <dbReference type="ARBA" id="ARBA00022729"/>
    </source>
</evidence>
<dbReference type="GO" id="GO:0030368">
    <property type="term" value="F:interleukin-17 receptor activity"/>
    <property type="evidence" value="ECO:0007669"/>
    <property type="project" value="InterPro"/>
</dbReference>
<feature type="domain" description="SEFIR" evidence="10">
    <location>
        <begin position="349"/>
        <end position="498"/>
    </location>
</feature>
<gene>
    <name evidence="11" type="ORF">TTRE_0000306001</name>
</gene>
<evidence type="ECO:0000313" key="12">
    <source>
        <dbReference type="Proteomes" id="UP000030665"/>
    </source>
</evidence>
<accession>A0A077Z7X5</accession>
<protein>
    <submittedName>
        <fullName evidence="11">SEFIR domain containing protein</fullName>
    </submittedName>
</protein>
<dbReference type="AlphaFoldDB" id="A0A077Z7X5"/>
<dbReference type="GO" id="GO:0016020">
    <property type="term" value="C:membrane"/>
    <property type="evidence" value="ECO:0007669"/>
    <property type="project" value="UniProtKB-SubCell"/>
</dbReference>
<dbReference type="PANTHER" id="PTHR15583:SF7">
    <property type="entry name" value="INTERLEUKIN CYTOKINE RECEPTOR-RELATED PROTEIN 2"/>
    <property type="match status" value="1"/>
</dbReference>
<evidence type="ECO:0000256" key="7">
    <source>
        <dbReference type="ARBA" id="ARBA00023180"/>
    </source>
</evidence>
<dbReference type="Gene3D" id="3.40.50.11530">
    <property type="match status" value="1"/>
</dbReference>
<keyword evidence="7" id="KW-0325">Glycoprotein</keyword>
<dbReference type="PROSITE" id="PS51534">
    <property type="entry name" value="SEFIR"/>
    <property type="match status" value="1"/>
</dbReference>
<dbReference type="STRING" id="36087.A0A077Z7X5"/>
<proteinExistence type="predicted"/>
<dbReference type="Proteomes" id="UP000030665">
    <property type="component" value="Unassembled WGS sequence"/>
</dbReference>
<feature type="transmembrane region" description="Helical" evidence="8">
    <location>
        <begin position="307"/>
        <end position="329"/>
    </location>
</feature>
<evidence type="ECO:0000313" key="11">
    <source>
        <dbReference type="EMBL" id="CDW54790.1"/>
    </source>
</evidence>
<evidence type="ECO:0000256" key="2">
    <source>
        <dbReference type="ARBA" id="ARBA00022692"/>
    </source>
</evidence>
<reference evidence="11" key="1">
    <citation type="submission" date="2014-01" db="EMBL/GenBank/DDBJ databases">
        <authorList>
            <person name="Aslett M."/>
        </authorList>
    </citation>
    <scope>NUCLEOTIDE SEQUENCE</scope>
</reference>
<dbReference type="OrthoDB" id="5919231at2759"/>
<evidence type="ECO:0000256" key="8">
    <source>
        <dbReference type="SAM" id="Phobius"/>
    </source>
</evidence>
<evidence type="ECO:0000256" key="1">
    <source>
        <dbReference type="ARBA" id="ARBA00004479"/>
    </source>
</evidence>
<keyword evidence="6" id="KW-0675">Receptor</keyword>
<dbReference type="PANTHER" id="PTHR15583">
    <property type="entry name" value="INTERLEUKIN-17 RECEPTOR"/>
    <property type="match status" value="1"/>
</dbReference>
<evidence type="ECO:0000256" key="9">
    <source>
        <dbReference type="SAM" id="SignalP"/>
    </source>
</evidence>
<organism evidence="11 12">
    <name type="scientific">Trichuris trichiura</name>
    <name type="common">Whipworm</name>
    <name type="synonym">Trichocephalus trichiurus</name>
    <dbReference type="NCBI Taxonomy" id="36087"/>
    <lineage>
        <taxon>Eukaryota</taxon>
        <taxon>Metazoa</taxon>
        <taxon>Ecdysozoa</taxon>
        <taxon>Nematoda</taxon>
        <taxon>Enoplea</taxon>
        <taxon>Dorylaimia</taxon>
        <taxon>Trichinellida</taxon>
        <taxon>Trichuridae</taxon>
        <taxon>Trichuris</taxon>
    </lineage>
</organism>
<evidence type="ECO:0000256" key="4">
    <source>
        <dbReference type="ARBA" id="ARBA00022989"/>
    </source>
</evidence>
<evidence type="ECO:0000259" key="10">
    <source>
        <dbReference type="PROSITE" id="PS51534"/>
    </source>
</evidence>
<keyword evidence="4 8" id="KW-1133">Transmembrane helix</keyword>
<feature type="signal peptide" evidence="9">
    <location>
        <begin position="1"/>
        <end position="30"/>
    </location>
</feature>
<keyword evidence="2 8" id="KW-0812">Transmembrane</keyword>
<keyword evidence="3 9" id="KW-0732">Signal</keyword>
<keyword evidence="5 8" id="KW-0472">Membrane</keyword>
<evidence type="ECO:0000256" key="5">
    <source>
        <dbReference type="ARBA" id="ARBA00023136"/>
    </source>
</evidence>
<sequence>MLFAKRAFAEAAAWVLRLLMAYWFQENVYGIVKHCRHSCTPSECIFVSNTSSCEIEARPLFDFDFKQELPYIAPCPASQIRAFLFARIVQPKQYFPFVMLNVSTLVDLQEPTAVLVTFKCITSYGMLNEFCEQPRRPCRLIKWNAKMASMLSSVECFHMPPNSLIEVNVTVHFANCTLRYLVQSPYASQLQESTSFADWLPFVLVDPNADDDIVVNVSRPPSTIWLQGVLVEVWSREGDVFGLLYSKTAMFPDDSVRISNLAAGDYILRIHVLHPGCPKGRCRYQNFSLQLRRPYPALSVQSLSSPILLVVLTVLILLATFLLVILYMLKRQRKSRRQATVVRVNIQNLVKVFLLYSHDSEQYCDVVVALANVLKLDLACEVMLDEWALRDADTNPADWLAECMNKANFYLLLFSEGVGLLCNGMTPVDNVLRPWTDAWQAAVRSVCQKAVTSKSTGDHTPYICSTLSTTPLSVLPVCLTLPCWFRCRLPEELSALACHLHSLQQGVLDLSRSEAFKKLQQAISIYFQRRLAISSNSNGYECPTGRFDAWKQTGQTVSTLQEDVSDHEVDDEDDDTQIAFERYAETCKVYQLIPPDSAVDSQPQQKYSLLPPDADSGDEVENFHISPAACSTNEMTNRLLWFLHFFKRTLTDP</sequence>
<dbReference type="InterPro" id="IPR039465">
    <property type="entry name" value="IL-17_rcpt-like"/>
</dbReference>
<dbReference type="EMBL" id="HG805916">
    <property type="protein sequence ID" value="CDW54790.1"/>
    <property type="molecule type" value="Genomic_DNA"/>
</dbReference>
<keyword evidence="12" id="KW-1185">Reference proteome</keyword>
<comment type="subcellular location">
    <subcellularLocation>
        <location evidence="1">Membrane</location>
        <topology evidence="1">Single-pass type I membrane protein</topology>
    </subcellularLocation>
</comment>